<dbReference type="Pfam" id="PF00004">
    <property type="entry name" value="AAA"/>
    <property type="match status" value="1"/>
</dbReference>
<feature type="domain" description="AAA+ ATPase" evidence="4">
    <location>
        <begin position="107"/>
        <end position="239"/>
    </location>
</feature>
<comment type="similarity">
    <text evidence="1">Belongs to the AAA ATPase family.</text>
</comment>
<dbReference type="Gene3D" id="3.40.50.300">
    <property type="entry name" value="P-loop containing nucleotide triphosphate hydrolases"/>
    <property type="match status" value="1"/>
</dbReference>
<dbReference type="OrthoDB" id="9802352at2"/>
<dbReference type="SMART" id="SM00382">
    <property type="entry name" value="AAA"/>
    <property type="match status" value="1"/>
</dbReference>
<accession>A0A482IRT7</accession>
<keyword evidence="2" id="KW-0547">Nucleotide-binding</keyword>
<dbReference type="AlphaFoldDB" id="A0A482IRT7"/>
<reference evidence="5 6" key="1">
    <citation type="submission" date="2019-03" db="EMBL/GenBank/DDBJ databases">
        <title>Comparative insights into the high quality Complete genome sequence of highly metal resistant Cupriavidus metallidurans strain BS1 isolated from a gold-copper mine.</title>
        <authorList>
            <person name="Mazhar H.S."/>
            <person name="Rensing C."/>
        </authorList>
    </citation>
    <scope>NUCLEOTIDE SEQUENCE [LARGE SCALE GENOMIC DNA]</scope>
    <source>
        <strain evidence="5 6">BS1</strain>
    </source>
</reference>
<dbReference type="GO" id="GO:0005524">
    <property type="term" value="F:ATP binding"/>
    <property type="evidence" value="ECO:0007669"/>
    <property type="project" value="UniProtKB-KW"/>
</dbReference>
<dbReference type="EMBL" id="CP037901">
    <property type="protein sequence ID" value="QBP11775.1"/>
    <property type="molecule type" value="Genomic_DNA"/>
</dbReference>
<evidence type="ECO:0000313" key="5">
    <source>
        <dbReference type="EMBL" id="QBP11775.1"/>
    </source>
</evidence>
<dbReference type="InterPro" id="IPR003593">
    <property type="entry name" value="AAA+_ATPase"/>
</dbReference>
<dbReference type="Proteomes" id="UP000253772">
    <property type="component" value="Chromosome c2"/>
</dbReference>
<organism evidence="5 6">
    <name type="scientific">Cupriavidus metallidurans</name>
    <dbReference type="NCBI Taxonomy" id="119219"/>
    <lineage>
        <taxon>Bacteria</taxon>
        <taxon>Pseudomonadati</taxon>
        <taxon>Pseudomonadota</taxon>
        <taxon>Betaproteobacteria</taxon>
        <taxon>Burkholderiales</taxon>
        <taxon>Burkholderiaceae</taxon>
        <taxon>Cupriavidus</taxon>
    </lineage>
</organism>
<dbReference type="PANTHER" id="PTHR23073">
    <property type="entry name" value="26S PROTEASOME REGULATORY SUBUNIT"/>
    <property type="match status" value="1"/>
</dbReference>
<evidence type="ECO:0000313" key="6">
    <source>
        <dbReference type="Proteomes" id="UP000253772"/>
    </source>
</evidence>
<keyword evidence="3 5" id="KW-0067">ATP-binding</keyword>
<sequence length="357" mass="38661">MATELAKSGDERGADAIRGLVPTTSSGAIATPDKALAVVPNFSGETLTRSARVPVDRETSAPLATVLLPKALPATSPILSPALTSAVQSWIAEWGRAAELRTVGIEPAHTCVLFGDPGTGKTDLALWIAGQLGLPVILARLDGLMSSFLGTTSRNIGNLFAFANRHRAILVLDEFDAIAKLRDDPNEVGEIKRVVNTLLQNLDERADKGLTIGITNHPQLLDPAVWRRFELQIQLPKPDLQTRASIAERYAQPLRFTRGQLKLVASILEGASGAEILDVVRSLKKSWILEGSNVCFANRLQNVISTHAARVPAHVVATVNAPMRDFACMLHERYAFTLIELSEVFGVNRTTISRWVS</sequence>
<gene>
    <name evidence="5" type="ORF">DDF84_018340</name>
</gene>
<name>A0A482IRT7_9BURK</name>
<dbReference type="InterPro" id="IPR027417">
    <property type="entry name" value="P-loop_NTPase"/>
</dbReference>
<dbReference type="SUPFAM" id="SSF52540">
    <property type="entry name" value="P-loop containing nucleoside triphosphate hydrolases"/>
    <property type="match status" value="1"/>
</dbReference>
<evidence type="ECO:0000256" key="2">
    <source>
        <dbReference type="ARBA" id="ARBA00022741"/>
    </source>
</evidence>
<dbReference type="CDD" id="cd19481">
    <property type="entry name" value="RecA-like_protease"/>
    <property type="match status" value="1"/>
</dbReference>
<evidence type="ECO:0000256" key="1">
    <source>
        <dbReference type="ARBA" id="ARBA00006914"/>
    </source>
</evidence>
<proteinExistence type="inferred from homology"/>
<dbReference type="GO" id="GO:0016887">
    <property type="term" value="F:ATP hydrolysis activity"/>
    <property type="evidence" value="ECO:0007669"/>
    <property type="project" value="InterPro"/>
</dbReference>
<protein>
    <submittedName>
        <fullName evidence="5">ATP-binding protein</fullName>
    </submittedName>
</protein>
<dbReference type="InterPro" id="IPR003959">
    <property type="entry name" value="ATPase_AAA_core"/>
</dbReference>
<evidence type="ECO:0000256" key="3">
    <source>
        <dbReference type="ARBA" id="ARBA00022840"/>
    </source>
</evidence>
<dbReference type="InterPro" id="IPR050221">
    <property type="entry name" value="26S_Proteasome_ATPase"/>
</dbReference>
<evidence type="ECO:0000259" key="4">
    <source>
        <dbReference type="SMART" id="SM00382"/>
    </source>
</evidence>